<comment type="caution">
    <text evidence="8">The sequence shown here is derived from an EMBL/GenBank/DDBJ whole genome shotgun (WGS) entry which is preliminary data.</text>
</comment>
<keyword evidence="9" id="KW-1185">Reference proteome</keyword>
<dbReference type="SUPFAM" id="SSF69060">
    <property type="entry name" value="Arp2/3 complex 21 kDa subunit ARPC3"/>
    <property type="match status" value="1"/>
</dbReference>
<dbReference type="GO" id="GO:0030833">
    <property type="term" value="P:regulation of actin filament polymerization"/>
    <property type="evidence" value="ECO:0007669"/>
    <property type="project" value="InterPro"/>
</dbReference>
<organism evidence="8 9">
    <name type="scientific">Astrephomene gubernaculifera</name>
    <dbReference type="NCBI Taxonomy" id="47775"/>
    <lineage>
        <taxon>Eukaryota</taxon>
        <taxon>Viridiplantae</taxon>
        <taxon>Chlorophyta</taxon>
        <taxon>core chlorophytes</taxon>
        <taxon>Chlorophyceae</taxon>
        <taxon>CS clade</taxon>
        <taxon>Chlamydomonadales</taxon>
        <taxon>Astrephomenaceae</taxon>
        <taxon>Astrephomene</taxon>
    </lineage>
</organism>
<dbReference type="GO" id="GO:0005885">
    <property type="term" value="C:Arp2/3 protein complex"/>
    <property type="evidence" value="ECO:0007669"/>
    <property type="project" value="UniProtKB-UniRule"/>
</dbReference>
<comment type="similarity">
    <text evidence="2 6">Belongs to the ARPC3 family.</text>
</comment>
<evidence type="ECO:0000256" key="6">
    <source>
        <dbReference type="PIRNR" id="PIRNR016315"/>
    </source>
</evidence>
<evidence type="ECO:0000256" key="7">
    <source>
        <dbReference type="SAM" id="MobiDB-lite"/>
    </source>
</evidence>
<feature type="compositionally biased region" description="Gly residues" evidence="7">
    <location>
        <begin position="170"/>
        <end position="182"/>
    </location>
</feature>
<dbReference type="InterPro" id="IPR007204">
    <property type="entry name" value="ARPC3"/>
</dbReference>
<evidence type="ECO:0000256" key="1">
    <source>
        <dbReference type="ARBA" id="ARBA00004245"/>
    </source>
</evidence>
<comment type="subcellular location">
    <subcellularLocation>
        <location evidence="1 6">Cytoplasm</location>
        <location evidence="1 6">Cytoskeleton</location>
    </subcellularLocation>
</comment>
<dbReference type="Gene3D" id="1.10.1760.10">
    <property type="entry name" value="Actin-related protein 2/3 complex subunit 3"/>
    <property type="match status" value="1"/>
</dbReference>
<evidence type="ECO:0000313" key="9">
    <source>
        <dbReference type="Proteomes" id="UP001054857"/>
    </source>
</evidence>
<dbReference type="Pfam" id="PF04062">
    <property type="entry name" value="P21-Arc"/>
    <property type="match status" value="1"/>
</dbReference>
<dbReference type="InterPro" id="IPR036753">
    <property type="entry name" value="ARPC3_sf"/>
</dbReference>
<dbReference type="GO" id="GO:0034314">
    <property type="term" value="P:Arp2/3 complex-mediated actin nucleation"/>
    <property type="evidence" value="ECO:0007669"/>
    <property type="project" value="UniProtKB-UniRule"/>
</dbReference>
<sequence length="208" mass="22356">MAYHSGFNEASDRFRVCCGCPLVPLNTQGTAGATNNSDGDSGASSPMDPVDEAIELFRPNSLFKSFDIRGPGDKLLVYLIMFISSCLRRIADRKPTPNREEARSLLFSQAHDRFPLPGQAGFPLGALMSAPANKEEEETIRSYLRQCREEAGRRLVDRIYTASSSSSGSSTGGAGSGGGGNSGDASAAAVPNKHWLAFANRRFMDRTI</sequence>
<dbReference type="AlphaFoldDB" id="A0AAD3HQ88"/>
<comment type="function">
    <text evidence="6">Functions as component of the Arp2/3 complex which is involved in regulation of actin polymerization and together with an activating nucleation-promoting factor (NPF) mediates the formation of branched actin networks.</text>
</comment>
<dbReference type="EMBL" id="BMAR01000025">
    <property type="protein sequence ID" value="GFR48650.1"/>
    <property type="molecule type" value="Genomic_DNA"/>
</dbReference>
<protein>
    <recommendedName>
        <fullName evidence="6">Actin-related protein 2/3 complex subunit 3</fullName>
    </recommendedName>
</protein>
<keyword evidence="5 6" id="KW-0206">Cytoskeleton</keyword>
<evidence type="ECO:0000313" key="8">
    <source>
        <dbReference type="EMBL" id="GFR48650.1"/>
    </source>
</evidence>
<reference evidence="8 9" key="1">
    <citation type="journal article" date="2021" name="Sci. Rep.">
        <title>Genome sequencing of the multicellular alga Astrephomene provides insights into convergent evolution of germ-soma differentiation.</title>
        <authorList>
            <person name="Yamashita S."/>
            <person name="Yamamoto K."/>
            <person name="Matsuzaki R."/>
            <person name="Suzuki S."/>
            <person name="Yamaguchi H."/>
            <person name="Hirooka S."/>
            <person name="Minakuchi Y."/>
            <person name="Miyagishima S."/>
            <person name="Kawachi M."/>
            <person name="Toyoda A."/>
            <person name="Nozaki H."/>
        </authorList>
    </citation>
    <scope>NUCLEOTIDE SEQUENCE [LARGE SCALE GENOMIC DNA]</scope>
    <source>
        <strain evidence="8 9">NIES-4017</strain>
    </source>
</reference>
<evidence type="ECO:0000256" key="4">
    <source>
        <dbReference type="ARBA" id="ARBA00023203"/>
    </source>
</evidence>
<keyword evidence="4 6" id="KW-0009">Actin-binding</keyword>
<name>A0AAD3HQ88_9CHLO</name>
<evidence type="ECO:0000256" key="2">
    <source>
        <dbReference type="ARBA" id="ARBA00010856"/>
    </source>
</evidence>
<dbReference type="Proteomes" id="UP001054857">
    <property type="component" value="Unassembled WGS sequence"/>
</dbReference>
<dbReference type="GO" id="GO:0003779">
    <property type="term" value="F:actin binding"/>
    <property type="evidence" value="ECO:0007669"/>
    <property type="project" value="UniProtKB-KW"/>
</dbReference>
<accession>A0AAD3HQ88</accession>
<dbReference type="PIRSF" id="PIRSF016315">
    <property type="entry name" value="ARP2/3_P21-Arc"/>
    <property type="match status" value="1"/>
</dbReference>
<keyword evidence="3 6" id="KW-0963">Cytoplasm</keyword>
<proteinExistence type="inferred from homology"/>
<feature type="region of interest" description="Disordered" evidence="7">
    <location>
        <begin position="162"/>
        <end position="186"/>
    </location>
</feature>
<gene>
    <name evidence="8" type="ORF">Agub_g10604</name>
</gene>
<evidence type="ECO:0000256" key="3">
    <source>
        <dbReference type="ARBA" id="ARBA00022490"/>
    </source>
</evidence>
<evidence type="ECO:0000256" key="5">
    <source>
        <dbReference type="ARBA" id="ARBA00023212"/>
    </source>
</evidence>
<comment type="subunit">
    <text evidence="6">Component of the Arp2/3 complex.</text>
</comment>
<dbReference type="PANTHER" id="PTHR12391">
    <property type="entry name" value="ARP2/3 COMPLEX 21 KD SUBUNIT"/>
    <property type="match status" value="1"/>
</dbReference>